<dbReference type="InterPro" id="IPR050351">
    <property type="entry name" value="BphY/WalK/GraS-like"/>
</dbReference>
<keyword evidence="9 12" id="KW-1133">Transmembrane helix</keyword>
<dbReference type="AlphaFoldDB" id="A0AB39KP65"/>
<keyword evidence="4" id="KW-0808">Transferase</keyword>
<dbReference type="PANTHER" id="PTHR42878">
    <property type="entry name" value="TWO-COMPONENT HISTIDINE KINASE"/>
    <property type="match status" value="1"/>
</dbReference>
<accession>A0AB39KP65</accession>
<dbReference type="SUPFAM" id="SSF55874">
    <property type="entry name" value="ATPase domain of HSP90 chaperone/DNA topoisomerase II/histidine kinase"/>
    <property type="match status" value="1"/>
</dbReference>
<dbReference type="InterPro" id="IPR017181">
    <property type="entry name" value="Sig_transdc_His_kin_CHASE2"/>
</dbReference>
<comment type="catalytic activity">
    <reaction evidence="1">
        <text>ATP + protein L-histidine = ADP + protein N-phospho-L-histidine.</text>
        <dbReference type="EC" id="2.7.13.3"/>
    </reaction>
</comment>
<evidence type="ECO:0000256" key="3">
    <source>
        <dbReference type="ARBA" id="ARBA00012438"/>
    </source>
</evidence>
<dbReference type="InterPro" id="IPR013656">
    <property type="entry name" value="PAS_4"/>
</dbReference>
<keyword evidence="6" id="KW-0547">Nucleotide-binding</keyword>
<dbReference type="InterPro" id="IPR005467">
    <property type="entry name" value="His_kinase_dom"/>
</dbReference>
<evidence type="ECO:0000256" key="1">
    <source>
        <dbReference type="ARBA" id="ARBA00000085"/>
    </source>
</evidence>
<keyword evidence="8" id="KW-0067">ATP-binding</keyword>
<evidence type="ECO:0000256" key="6">
    <source>
        <dbReference type="ARBA" id="ARBA00022741"/>
    </source>
</evidence>
<dbReference type="PANTHER" id="PTHR42878:SF7">
    <property type="entry name" value="SENSOR HISTIDINE KINASE GLRK"/>
    <property type="match status" value="1"/>
</dbReference>
<dbReference type="Pfam" id="PF08448">
    <property type="entry name" value="PAS_4"/>
    <property type="match status" value="1"/>
</dbReference>
<dbReference type="PRINTS" id="PR00344">
    <property type="entry name" value="BCTRLSENSOR"/>
</dbReference>
<proteinExistence type="predicted"/>
<dbReference type="SMART" id="SM01080">
    <property type="entry name" value="CHASE2"/>
    <property type="match status" value="1"/>
</dbReference>
<dbReference type="InterPro" id="IPR000014">
    <property type="entry name" value="PAS"/>
</dbReference>
<dbReference type="Pfam" id="PF02518">
    <property type="entry name" value="HATPase_c"/>
    <property type="match status" value="1"/>
</dbReference>
<dbReference type="InterPro" id="IPR004358">
    <property type="entry name" value="Sig_transdc_His_kin-like_C"/>
</dbReference>
<dbReference type="Gene3D" id="3.30.565.10">
    <property type="entry name" value="Histidine kinase-like ATPase, C-terminal domain"/>
    <property type="match status" value="1"/>
</dbReference>
<feature type="domain" description="Histidine kinase" evidence="13">
    <location>
        <begin position="525"/>
        <end position="732"/>
    </location>
</feature>
<sequence>MQAARQALRGVSRRVLTEWAAVAVVSTLLVAILGGFSLTSRADNLLHDVAARLFPRPASADILVVAIDDASLAQLGAWPWPRERHAALIRRLGEAEPRAVLYDVLFTEGAADPAQDAALAEAMAGTKVYLPVLAGPATIPPVPILAVKAVGTGAVDVHLDADGLVRRAAFGTAPAPPLAWVLASDLTSSSSPAPTSPPLIRFADPNAGYPTVSFASVLAGEVPGSFLKGRIVLVGATAAGLGERFPTPLSGGAANMPGVELQANVIDNLLGGHIIRDAPRALVIGACVLPLWVLLGAFLLAPPRWTLVLGAGLAVLLLGVSFAAYGLGLWLPPVAGVAGLALVFPLWGWRRLAAASDGLALELARLKARLAGSETTVVSGDGGGDVLARQMEDISLAIEQVDDLRRFAADALFSLPDATLVLDPDRRVLAANGAARALFGEAVRGLSAPDLIAGLSPRQGPDLTVWPPRAAAPPVELILTDGRVFELQSVWRLDEAGAPAGWIVRLADVTQLKAALRHREQALQLLTHDMRSPQTSILALLQTQPEQAGGLGDRIAAYARRTLALADGFVRLARAEDAAPRLEEVDLSDVLVEAADELWPQSRQRGMTIAQSGLDQPRWVRGDREILTRVFVNLLSNAVKYGPEGSTIRLTASAAPGVVEVEVADEGSGFTAEEQAALFSAFLAFERPQAQTEAVGLGLAFVHTAVTRHGGQVALRSAPETGAVFVVSLPAA</sequence>
<name>A0AB39KP65_9CAUL</name>
<protein>
    <recommendedName>
        <fullName evidence="3">histidine kinase</fullName>
        <ecNumber evidence="3">2.7.13.3</ecNumber>
    </recommendedName>
</protein>
<keyword evidence="7" id="KW-0418">Kinase</keyword>
<dbReference type="SUPFAM" id="SSF55785">
    <property type="entry name" value="PYP-like sensor domain (PAS domain)"/>
    <property type="match status" value="1"/>
</dbReference>
<dbReference type="Gene3D" id="3.30.450.20">
    <property type="entry name" value="PAS domain"/>
    <property type="match status" value="1"/>
</dbReference>
<dbReference type="CDD" id="cd00130">
    <property type="entry name" value="PAS"/>
    <property type="match status" value="1"/>
</dbReference>
<evidence type="ECO:0000256" key="10">
    <source>
        <dbReference type="ARBA" id="ARBA00023012"/>
    </source>
</evidence>
<keyword evidence="5 12" id="KW-0812">Transmembrane</keyword>
<dbReference type="CDD" id="cd00075">
    <property type="entry name" value="HATPase"/>
    <property type="match status" value="1"/>
</dbReference>
<evidence type="ECO:0000256" key="7">
    <source>
        <dbReference type="ARBA" id="ARBA00022777"/>
    </source>
</evidence>
<evidence type="ECO:0000256" key="11">
    <source>
        <dbReference type="ARBA" id="ARBA00023136"/>
    </source>
</evidence>
<evidence type="ECO:0000256" key="4">
    <source>
        <dbReference type="ARBA" id="ARBA00022679"/>
    </source>
</evidence>
<feature type="transmembrane region" description="Helical" evidence="12">
    <location>
        <begin position="330"/>
        <end position="349"/>
    </location>
</feature>
<dbReference type="Pfam" id="PF05226">
    <property type="entry name" value="CHASE2"/>
    <property type="match status" value="1"/>
</dbReference>
<organism evidence="14">
    <name type="scientific">Caulobacter sp. 73W</name>
    <dbReference type="NCBI Taxonomy" id="3161137"/>
    <lineage>
        <taxon>Bacteria</taxon>
        <taxon>Pseudomonadati</taxon>
        <taxon>Pseudomonadota</taxon>
        <taxon>Alphaproteobacteria</taxon>
        <taxon>Caulobacterales</taxon>
        <taxon>Caulobacteraceae</taxon>
        <taxon>Caulobacter</taxon>
    </lineage>
</organism>
<dbReference type="PIRSF" id="PIRSF037347">
    <property type="entry name" value="STHK_CHASE2_PAS_prd"/>
    <property type="match status" value="1"/>
</dbReference>
<dbReference type="GO" id="GO:0030295">
    <property type="term" value="F:protein kinase activator activity"/>
    <property type="evidence" value="ECO:0007669"/>
    <property type="project" value="TreeGrafter"/>
</dbReference>
<evidence type="ECO:0000256" key="8">
    <source>
        <dbReference type="ARBA" id="ARBA00022840"/>
    </source>
</evidence>
<dbReference type="SMART" id="SM00387">
    <property type="entry name" value="HATPase_c"/>
    <property type="match status" value="1"/>
</dbReference>
<feature type="transmembrane region" description="Helical" evidence="12">
    <location>
        <begin position="307"/>
        <end position="324"/>
    </location>
</feature>
<feature type="transmembrane region" description="Helical" evidence="12">
    <location>
        <begin position="281"/>
        <end position="300"/>
    </location>
</feature>
<dbReference type="EMBL" id="CP158375">
    <property type="protein sequence ID" value="XDO95392.1"/>
    <property type="molecule type" value="Genomic_DNA"/>
</dbReference>
<dbReference type="InterPro" id="IPR036097">
    <property type="entry name" value="HisK_dim/P_sf"/>
</dbReference>
<reference evidence="14" key="1">
    <citation type="submission" date="2024-06" db="EMBL/GenBank/DDBJ databases">
        <title>Caulobacter inopinatus, sp. nov.</title>
        <authorList>
            <person name="Donachie S.P."/>
        </authorList>
    </citation>
    <scope>NUCLEOTIDE SEQUENCE</scope>
    <source>
        <strain evidence="14">73W</strain>
    </source>
</reference>
<dbReference type="InterPro" id="IPR007890">
    <property type="entry name" value="CHASE2"/>
</dbReference>
<dbReference type="InterPro" id="IPR036890">
    <property type="entry name" value="HATPase_C_sf"/>
</dbReference>
<evidence type="ECO:0000313" key="14">
    <source>
        <dbReference type="EMBL" id="XDO95392.1"/>
    </source>
</evidence>
<dbReference type="GO" id="GO:0005524">
    <property type="term" value="F:ATP binding"/>
    <property type="evidence" value="ECO:0007669"/>
    <property type="project" value="UniProtKB-KW"/>
</dbReference>
<evidence type="ECO:0000259" key="13">
    <source>
        <dbReference type="PROSITE" id="PS50109"/>
    </source>
</evidence>
<evidence type="ECO:0000256" key="2">
    <source>
        <dbReference type="ARBA" id="ARBA00004141"/>
    </source>
</evidence>
<dbReference type="GO" id="GO:0007234">
    <property type="term" value="P:osmosensory signaling via phosphorelay pathway"/>
    <property type="evidence" value="ECO:0007669"/>
    <property type="project" value="TreeGrafter"/>
</dbReference>
<dbReference type="PROSITE" id="PS50109">
    <property type="entry name" value="HIS_KIN"/>
    <property type="match status" value="1"/>
</dbReference>
<dbReference type="GO" id="GO:0000155">
    <property type="term" value="F:phosphorelay sensor kinase activity"/>
    <property type="evidence" value="ECO:0007669"/>
    <property type="project" value="InterPro"/>
</dbReference>
<keyword evidence="10" id="KW-0902">Two-component regulatory system</keyword>
<dbReference type="GO" id="GO:0000156">
    <property type="term" value="F:phosphorelay response regulator activity"/>
    <property type="evidence" value="ECO:0007669"/>
    <property type="project" value="TreeGrafter"/>
</dbReference>
<dbReference type="SUPFAM" id="SSF47384">
    <property type="entry name" value="Homodimeric domain of signal transducing histidine kinase"/>
    <property type="match status" value="1"/>
</dbReference>
<dbReference type="GO" id="GO:0016020">
    <property type="term" value="C:membrane"/>
    <property type="evidence" value="ECO:0007669"/>
    <property type="project" value="UniProtKB-SubCell"/>
</dbReference>
<evidence type="ECO:0000256" key="12">
    <source>
        <dbReference type="SAM" id="Phobius"/>
    </source>
</evidence>
<gene>
    <name evidence="14" type="ORF">ABOZ73_11260</name>
</gene>
<evidence type="ECO:0000256" key="9">
    <source>
        <dbReference type="ARBA" id="ARBA00022989"/>
    </source>
</evidence>
<dbReference type="RefSeq" id="WP_369058241.1">
    <property type="nucleotide sequence ID" value="NZ_CP158375.1"/>
</dbReference>
<evidence type="ECO:0000256" key="5">
    <source>
        <dbReference type="ARBA" id="ARBA00022692"/>
    </source>
</evidence>
<feature type="transmembrane region" description="Helical" evidence="12">
    <location>
        <begin position="20"/>
        <end position="38"/>
    </location>
</feature>
<dbReference type="InterPro" id="IPR003594">
    <property type="entry name" value="HATPase_dom"/>
</dbReference>
<keyword evidence="11 12" id="KW-0472">Membrane</keyword>
<comment type="subcellular location">
    <subcellularLocation>
        <location evidence="2">Membrane</location>
        <topology evidence="2">Multi-pass membrane protein</topology>
    </subcellularLocation>
</comment>
<dbReference type="InterPro" id="IPR035965">
    <property type="entry name" value="PAS-like_dom_sf"/>
</dbReference>
<dbReference type="EC" id="2.7.13.3" evidence="3"/>